<reference evidence="3 4" key="2">
    <citation type="submission" date="2023-12" db="EMBL/GenBank/DDBJ databases">
        <title>Description of an unclassified Opitutus bacterium of Verrucomicrobiota.</title>
        <authorList>
            <person name="Zhang D.-F."/>
        </authorList>
    </citation>
    <scope>NUCLEOTIDE SEQUENCE [LARGE SCALE GENOMIC DNA]</scope>
    <source>
        <strain evidence="3 4">WL0086</strain>
    </source>
</reference>
<reference evidence="3 4" key="1">
    <citation type="submission" date="2021-08" db="EMBL/GenBank/DDBJ databases">
        <authorList>
            <person name="Zhang D."/>
            <person name="Zhang A."/>
            <person name="Wang L."/>
        </authorList>
    </citation>
    <scope>NUCLEOTIDE SEQUENCE [LARGE SCALE GENOMIC DNA]</scope>
    <source>
        <strain evidence="3 4">WL0086</strain>
    </source>
</reference>
<dbReference type="PANTHER" id="PTHR28008">
    <property type="entry name" value="DOMAIN PROTEIN, PUTATIVE (AFU_ORTHOLOGUE AFUA_3G10980)-RELATED"/>
    <property type="match status" value="1"/>
</dbReference>
<keyword evidence="1" id="KW-1133">Transmembrane helix</keyword>
<dbReference type="Proteomes" id="UP000738431">
    <property type="component" value="Chromosome"/>
</dbReference>
<keyword evidence="4" id="KW-1185">Reference proteome</keyword>
<evidence type="ECO:0000256" key="1">
    <source>
        <dbReference type="SAM" id="Phobius"/>
    </source>
</evidence>
<gene>
    <name evidence="3" type="ORF">K1X11_021405</name>
</gene>
<dbReference type="NCBIfam" id="NF037970">
    <property type="entry name" value="vanZ_1"/>
    <property type="match status" value="1"/>
</dbReference>
<dbReference type="RefSeq" id="WP_221029209.1">
    <property type="nucleotide sequence ID" value="NZ_CP139781.1"/>
</dbReference>
<evidence type="ECO:0000313" key="3">
    <source>
        <dbReference type="EMBL" id="WRQ87378.1"/>
    </source>
</evidence>
<dbReference type="InterPro" id="IPR006976">
    <property type="entry name" value="VanZ-like"/>
</dbReference>
<evidence type="ECO:0000259" key="2">
    <source>
        <dbReference type="Pfam" id="PF04892"/>
    </source>
</evidence>
<protein>
    <submittedName>
        <fullName evidence="3">VanZ family protein</fullName>
    </submittedName>
</protein>
<keyword evidence="1" id="KW-0812">Transmembrane</keyword>
<proteinExistence type="predicted"/>
<sequence length="145" mass="15832">MAGLETDTDKRGHWGWPVALAVMVFFASGRGSVAAPDIVNIDKLTHFAVFGLLATLVARTQPRRRWWLGLVVASLYGMADEFRQSFTPGRSVEVADWVADTLGAAVAVTVYARWTFYRQVLERNLGGGARLPVAKPESVVPDSAQ</sequence>
<feature type="domain" description="VanZ-like" evidence="2">
    <location>
        <begin position="38"/>
        <end position="112"/>
    </location>
</feature>
<organism evidence="3 4">
    <name type="scientific">Actomonas aquatica</name>
    <dbReference type="NCBI Taxonomy" id="2866162"/>
    <lineage>
        <taxon>Bacteria</taxon>
        <taxon>Pseudomonadati</taxon>
        <taxon>Verrucomicrobiota</taxon>
        <taxon>Opitutia</taxon>
        <taxon>Opitutales</taxon>
        <taxon>Opitutaceae</taxon>
        <taxon>Actomonas</taxon>
    </lineage>
</organism>
<accession>A0ABZ1C7H2</accession>
<name>A0ABZ1C7H2_9BACT</name>
<dbReference type="EMBL" id="CP139781">
    <property type="protein sequence ID" value="WRQ87378.1"/>
    <property type="molecule type" value="Genomic_DNA"/>
</dbReference>
<feature type="transmembrane region" description="Helical" evidence="1">
    <location>
        <begin position="12"/>
        <end position="29"/>
    </location>
</feature>
<dbReference type="PANTHER" id="PTHR28008:SF1">
    <property type="entry name" value="DOMAIN PROTEIN, PUTATIVE (AFU_ORTHOLOGUE AFUA_3G10980)-RELATED"/>
    <property type="match status" value="1"/>
</dbReference>
<feature type="transmembrane region" description="Helical" evidence="1">
    <location>
        <begin position="41"/>
        <end position="58"/>
    </location>
</feature>
<dbReference type="Pfam" id="PF04892">
    <property type="entry name" value="VanZ"/>
    <property type="match status" value="1"/>
</dbReference>
<evidence type="ECO:0000313" key="4">
    <source>
        <dbReference type="Proteomes" id="UP000738431"/>
    </source>
</evidence>
<keyword evidence="1" id="KW-0472">Membrane</keyword>